<accession>A0ACA9KW19</accession>
<dbReference type="EMBL" id="CAJVPW010001943">
    <property type="protein sequence ID" value="CAG8495526.1"/>
    <property type="molecule type" value="Genomic_DNA"/>
</dbReference>
<proteinExistence type="predicted"/>
<gene>
    <name evidence="1" type="ORF">SPELUC_LOCUS2761</name>
</gene>
<organism evidence="1 2">
    <name type="scientific">Cetraspora pellucida</name>
    <dbReference type="NCBI Taxonomy" id="1433469"/>
    <lineage>
        <taxon>Eukaryota</taxon>
        <taxon>Fungi</taxon>
        <taxon>Fungi incertae sedis</taxon>
        <taxon>Mucoromycota</taxon>
        <taxon>Glomeromycotina</taxon>
        <taxon>Glomeromycetes</taxon>
        <taxon>Diversisporales</taxon>
        <taxon>Gigasporaceae</taxon>
        <taxon>Cetraspora</taxon>
    </lineage>
</organism>
<evidence type="ECO:0000313" key="2">
    <source>
        <dbReference type="Proteomes" id="UP000789366"/>
    </source>
</evidence>
<reference evidence="1" key="1">
    <citation type="submission" date="2021-06" db="EMBL/GenBank/DDBJ databases">
        <authorList>
            <person name="Kallberg Y."/>
            <person name="Tangrot J."/>
            <person name="Rosling A."/>
        </authorList>
    </citation>
    <scope>NUCLEOTIDE SEQUENCE</scope>
    <source>
        <strain evidence="1">28 12/20/2015</strain>
    </source>
</reference>
<name>A0ACA9KW19_9GLOM</name>
<keyword evidence="2" id="KW-1185">Reference proteome</keyword>
<sequence length="203" mass="23410">GECGVPDAQLKQICLKNKQRGSDMMSPSLQKMADIAQGYLPQQTAAGALKCQFTRAIDEVNLVNTFTGLTDWNETKWSKKLPPTYDDHTKTFTFLFDSSDATKSFYDHEKPRVQNISFTAFVKRSEDLSIPIKLGYKFGDLAFPEFVNSDIYKYEFDHQSNVCFRREIKADEEDKDINCVRLYSFTIAAWKLYYILDCLKADR</sequence>
<feature type="non-terminal residue" evidence="1">
    <location>
        <position position="1"/>
    </location>
</feature>
<evidence type="ECO:0000313" key="1">
    <source>
        <dbReference type="EMBL" id="CAG8495526.1"/>
    </source>
</evidence>
<protein>
    <submittedName>
        <fullName evidence="1">12197_t:CDS:1</fullName>
    </submittedName>
</protein>
<comment type="caution">
    <text evidence="1">The sequence shown here is derived from an EMBL/GenBank/DDBJ whole genome shotgun (WGS) entry which is preliminary data.</text>
</comment>
<dbReference type="Proteomes" id="UP000789366">
    <property type="component" value="Unassembled WGS sequence"/>
</dbReference>